<reference evidence="2 3" key="1">
    <citation type="journal article" date="2016" name="J. Biotechnol.">
        <title>First complete genome sequence of a species in the genus Microterricola, an extremophilic cold active enzyme producing bacterial strain ERGS5:02 isolated from Sikkim Himalaya.</title>
        <authorList>
            <person name="Himanshu"/>
            <person name="Swarnkar M.K."/>
            <person name="Singh D."/>
            <person name="Kumar R."/>
        </authorList>
    </citation>
    <scope>NUCLEOTIDE SEQUENCE [LARGE SCALE GENOMIC DNA]</scope>
    <source>
        <strain evidence="2 3">ERGS5:02</strain>
    </source>
</reference>
<accession>A0A120I0M1</accession>
<dbReference type="OrthoDB" id="5517693at2"/>
<evidence type="ECO:0000313" key="3">
    <source>
        <dbReference type="Proteomes" id="UP000058305"/>
    </source>
</evidence>
<reference evidence="3" key="2">
    <citation type="submission" date="2016-01" db="EMBL/GenBank/DDBJ databases">
        <title>First complete genome sequence of a species in the genus Microterricola, an extremophilic cold active enzyme producing strain ERGS5:02 isolated from Sikkim Himalaya.</title>
        <authorList>
            <person name="Kumar R."/>
            <person name="Singh D."/>
            <person name="Swarnkar M.K."/>
        </authorList>
    </citation>
    <scope>NUCLEOTIDE SEQUENCE [LARGE SCALE GENOMIC DNA]</scope>
    <source>
        <strain evidence="3">ERGS5:02</strain>
    </source>
</reference>
<protein>
    <recommendedName>
        <fullName evidence="1">AbiEi antitoxin N-terminal domain-containing protein</fullName>
    </recommendedName>
</protein>
<dbReference type="Proteomes" id="UP000058305">
    <property type="component" value="Chromosome"/>
</dbReference>
<dbReference type="AlphaFoldDB" id="A0A120I0M1"/>
<evidence type="ECO:0000259" key="1">
    <source>
        <dbReference type="Pfam" id="PF13338"/>
    </source>
</evidence>
<proteinExistence type="predicted"/>
<name>A0A120I0M1_9MICO</name>
<dbReference type="KEGG" id="mvd:AWU67_12520"/>
<keyword evidence="3" id="KW-1185">Reference proteome</keyword>
<dbReference type="EMBL" id="CP014145">
    <property type="protein sequence ID" value="AMB59552.1"/>
    <property type="molecule type" value="Genomic_DNA"/>
</dbReference>
<feature type="domain" description="AbiEi antitoxin N-terminal" evidence="1">
    <location>
        <begin position="6"/>
        <end position="49"/>
    </location>
</feature>
<dbReference type="RefSeq" id="WP_067229577.1">
    <property type="nucleotide sequence ID" value="NZ_CP014145.1"/>
</dbReference>
<dbReference type="Pfam" id="PF13338">
    <property type="entry name" value="AbiEi_4"/>
    <property type="match status" value="1"/>
</dbReference>
<dbReference type="InterPro" id="IPR025159">
    <property type="entry name" value="AbiEi_N"/>
</dbReference>
<evidence type="ECO:0000313" key="2">
    <source>
        <dbReference type="EMBL" id="AMB59552.1"/>
    </source>
</evidence>
<organism evidence="2 3">
    <name type="scientific">Microterricola viridarii</name>
    <dbReference type="NCBI Taxonomy" id="412690"/>
    <lineage>
        <taxon>Bacteria</taxon>
        <taxon>Bacillati</taxon>
        <taxon>Actinomycetota</taxon>
        <taxon>Actinomycetes</taxon>
        <taxon>Micrococcales</taxon>
        <taxon>Microbacteriaceae</taxon>
        <taxon>Microterricola</taxon>
    </lineage>
</organism>
<sequence length="360" mass="38975">MIETIELLSALGDGLITRSALRSAGLSSERIVQCLQRGLLRRVRPGVYVSGPLWAALWPEQQHRLLVRATLLLAEREWVVSHLSAAAMHGLGTIGGWPSTVHVSDPEARGGASSAHITVHRGAPGPDTVLIDGILVTSLPRTLADVAASEPLSRAVPAIDAGLRMVRESAGTSGAAQGLAWRSAEMGSAQSVAEEGMRDHVHAELERAAPRRGYRQAELAIAFASGLAGSVGESLTRVRFHEHGFEIPELQVTLARSDAGEADLDFLWRGIRKAGEYDGKFKYTRGAIVKPGQDPGEIVFSEKRREDALRPQLNSMTRWVWDVVFPPLAFLRFTREAGVPLASPVRGRRGESTRSRFVVG</sequence>
<gene>
    <name evidence="2" type="ORF">AWU67_12520</name>
</gene>